<gene>
    <name evidence="1" type="ORF">GJV77_14285</name>
</gene>
<evidence type="ECO:0000313" key="1">
    <source>
        <dbReference type="EMBL" id="MTH31038.1"/>
    </source>
</evidence>
<sequence length="140" mass="15793">MSPIQNSFALDAIEEEICVSELRDSKGVFAKMTIMEPEEFILDYTTFHFTDHEGNIIGDSSFEESGKGMWQFDASRSELIFRLYDLDFIGGDQLEVYYTIEGVSKDGNRFVKSEPALATIKGISCGATINKHIQTILNLY</sequence>
<dbReference type="EMBL" id="WMJY01000060">
    <property type="protein sequence ID" value="MTH31038.1"/>
    <property type="molecule type" value="Genomic_DNA"/>
</dbReference>
<protein>
    <submittedName>
        <fullName evidence="1">Uncharacterized protein</fullName>
    </submittedName>
</protein>
<reference evidence="1 2" key="1">
    <citation type="journal article" date="2006" name="Int. J. Syst. Evol. Microbiol.">
        <title>Myroides pelagicus sp. nov., isolated from seawater in Thailand.</title>
        <authorList>
            <person name="Yoon J."/>
            <person name="Maneerat S."/>
            <person name="Kawai F."/>
            <person name="Yokota A."/>
        </authorList>
    </citation>
    <scope>NUCLEOTIDE SEQUENCE [LARGE SCALE GENOMIC DNA]</scope>
    <source>
        <strain evidence="1 2">SM1T</strain>
    </source>
</reference>
<comment type="caution">
    <text evidence="1">The sequence shown here is derived from an EMBL/GenBank/DDBJ whole genome shotgun (WGS) entry which is preliminary data.</text>
</comment>
<proteinExistence type="predicted"/>
<name>A0A7K1GQK3_9FLAO</name>
<accession>A0A7K1GQK3</accession>
<dbReference type="RefSeq" id="WP_155037004.1">
    <property type="nucleotide sequence ID" value="NZ_JAYMMG010000006.1"/>
</dbReference>
<dbReference type="Proteomes" id="UP000488936">
    <property type="component" value="Unassembled WGS sequence"/>
</dbReference>
<dbReference type="AlphaFoldDB" id="A0A7K1GQK3"/>
<organism evidence="1 2">
    <name type="scientific">Myroides pelagicus</name>
    <dbReference type="NCBI Taxonomy" id="270914"/>
    <lineage>
        <taxon>Bacteria</taxon>
        <taxon>Pseudomonadati</taxon>
        <taxon>Bacteroidota</taxon>
        <taxon>Flavobacteriia</taxon>
        <taxon>Flavobacteriales</taxon>
        <taxon>Flavobacteriaceae</taxon>
        <taxon>Myroides</taxon>
    </lineage>
</organism>
<dbReference type="OrthoDB" id="1426494at2"/>
<evidence type="ECO:0000313" key="2">
    <source>
        <dbReference type="Proteomes" id="UP000488936"/>
    </source>
</evidence>
<keyword evidence="2" id="KW-1185">Reference proteome</keyword>